<dbReference type="EMBL" id="FTPD01000005">
    <property type="protein sequence ID" value="SIT53522.1"/>
    <property type="molecule type" value="Genomic_DNA"/>
</dbReference>
<dbReference type="AlphaFoldDB" id="A0A1R3V0U8"/>
<keyword evidence="3" id="KW-1185">Reference proteome</keyword>
<dbReference type="InterPro" id="IPR025309">
    <property type="entry name" value="KTSC_dom"/>
</dbReference>
<evidence type="ECO:0000313" key="2">
    <source>
        <dbReference type="EMBL" id="SIT53522.1"/>
    </source>
</evidence>
<evidence type="ECO:0000259" key="1">
    <source>
        <dbReference type="Pfam" id="PF13619"/>
    </source>
</evidence>
<reference evidence="3" key="1">
    <citation type="submission" date="2017-01" db="EMBL/GenBank/DDBJ databases">
        <authorList>
            <person name="Brunel B."/>
        </authorList>
    </citation>
    <scope>NUCLEOTIDE SEQUENCE [LARGE SCALE GENOMIC DNA]</scope>
</reference>
<proteinExistence type="predicted"/>
<dbReference type="RefSeq" id="WP_077373514.1">
    <property type="nucleotide sequence ID" value="NZ_FTPD01000005.1"/>
</dbReference>
<name>A0A1R3V0U8_9HYPH</name>
<protein>
    <recommendedName>
        <fullName evidence="1">KTSC domain-containing protein</fullName>
    </recommendedName>
</protein>
<accession>A0A1R3V0U8</accession>
<dbReference type="Pfam" id="PF13619">
    <property type="entry name" value="KTSC"/>
    <property type="match status" value="1"/>
</dbReference>
<organism evidence="2 3">
    <name type="scientific">Mesorhizobium prunaredense</name>
    <dbReference type="NCBI Taxonomy" id="1631249"/>
    <lineage>
        <taxon>Bacteria</taxon>
        <taxon>Pseudomonadati</taxon>
        <taxon>Pseudomonadota</taxon>
        <taxon>Alphaproteobacteria</taxon>
        <taxon>Hyphomicrobiales</taxon>
        <taxon>Phyllobacteriaceae</taxon>
        <taxon>Mesorhizobium</taxon>
    </lineage>
</organism>
<dbReference type="Proteomes" id="UP000188388">
    <property type="component" value="Unassembled WGS sequence"/>
</dbReference>
<evidence type="ECO:0000313" key="3">
    <source>
        <dbReference type="Proteomes" id="UP000188388"/>
    </source>
</evidence>
<feature type="domain" description="KTSC" evidence="1">
    <location>
        <begin position="25"/>
        <end position="52"/>
    </location>
</feature>
<sequence>MVVGAEFTNRLLAKHTASKEPRAEEVPPETFAAFKAAFAKGRYFNEHIRNHFRYRLVGPAVD</sequence>
<gene>
    <name evidence="2" type="ORF">BQ8794_130006</name>
</gene>
<dbReference type="STRING" id="1631249.BQ8794_130006"/>